<feature type="active site" description="Proton acceptor" evidence="4">
    <location>
        <position position="47"/>
    </location>
</feature>
<gene>
    <name evidence="4" type="primary">pdxJ</name>
    <name evidence="6" type="ordered locus">Rmar_0252</name>
</gene>
<feature type="binding site" evidence="4">
    <location>
        <begin position="219"/>
        <end position="220"/>
    </location>
    <ligand>
        <name>3-amino-2-oxopropyl phosphate</name>
        <dbReference type="ChEBI" id="CHEBI:57279"/>
    </ligand>
</feature>
<comment type="function">
    <text evidence="4">Catalyzes the complicated ring closure reaction between the two acyclic compounds 1-deoxy-D-xylulose-5-phosphate (DXP) and 3-amino-2-oxopropyl phosphate (1-amino-acetone-3-phosphate or AAP) to form pyridoxine 5'-phosphate (PNP) and inorganic phosphate.</text>
</comment>
<evidence type="ECO:0000256" key="1">
    <source>
        <dbReference type="ARBA" id="ARBA00022490"/>
    </source>
</evidence>
<dbReference type="EMBL" id="CP001807">
    <property type="protein sequence ID" value="ACY47158.1"/>
    <property type="molecule type" value="Genomic_DNA"/>
</dbReference>
<dbReference type="PANTHER" id="PTHR30456">
    <property type="entry name" value="PYRIDOXINE 5'-PHOSPHATE SYNTHASE"/>
    <property type="match status" value="1"/>
</dbReference>
<dbReference type="STRING" id="518766.Rmar_0252"/>
<dbReference type="AlphaFoldDB" id="D0MDG5"/>
<keyword evidence="3 4" id="KW-0664">Pyridoxine biosynthesis</keyword>
<reference evidence="6 7" key="1">
    <citation type="journal article" date="2009" name="Stand. Genomic Sci.">
        <title>Complete genome sequence of Rhodothermus marinus type strain (R-10).</title>
        <authorList>
            <person name="Nolan M."/>
            <person name="Tindall B.J."/>
            <person name="Pomrenke H."/>
            <person name="Lapidus A."/>
            <person name="Copeland A."/>
            <person name="Glavina Del Rio T."/>
            <person name="Lucas S."/>
            <person name="Chen F."/>
            <person name="Tice H."/>
            <person name="Cheng J.F."/>
            <person name="Saunders E."/>
            <person name="Han C."/>
            <person name="Bruce D."/>
            <person name="Goodwin L."/>
            <person name="Chain P."/>
            <person name="Pitluck S."/>
            <person name="Ovchinikova G."/>
            <person name="Pati A."/>
            <person name="Ivanova N."/>
            <person name="Mavromatis K."/>
            <person name="Chen A."/>
            <person name="Palaniappan K."/>
            <person name="Land M."/>
            <person name="Hauser L."/>
            <person name="Chang Y.J."/>
            <person name="Jeffries C.D."/>
            <person name="Brettin T."/>
            <person name="Goker M."/>
            <person name="Bristow J."/>
            <person name="Eisen J.A."/>
            <person name="Markowitz V."/>
            <person name="Hugenholtz P."/>
            <person name="Kyrpides N.C."/>
            <person name="Klenk H.P."/>
            <person name="Detter J.C."/>
        </authorList>
    </citation>
    <scope>NUCLEOTIDE SEQUENCE [LARGE SCALE GENOMIC DNA]</scope>
    <source>
        <strain evidence="7">ATCC 43812 / DSM 4252 / R-10</strain>
    </source>
</reference>
<keyword evidence="7" id="KW-1185">Reference proteome</keyword>
<feature type="binding site" evidence="4">
    <location>
        <position position="49"/>
    </location>
    <ligand>
        <name>1-deoxy-D-xylulose 5-phosphate</name>
        <dbReference type="ChEBI" id="CHEBI:57792"/>
    </ligand>
</feature>
<protein>
    <recommendedName>
        <fullName evidence="4 5">Pyridoxine 5'-phosphate synthase</fullName>
        <shortName evidence="4">PNP synthase</shortName>
        <ecNumber evidence="4 5">2.6.99.2</ecNumber>
    </recommendedName>
</protein>
<comment type="pathway">
    <text evidence="4">Cofactor biosynthesis; pyridoxine 5'-phosphate biosynthesis; pyridoxine 5'-phosphate from D-erythrose 4-phosphate: step 5/5.</text>
</comment>
<feature type="binding site" evidence="4">
    <location>
        <begin position="13"/>
        <end position="14"/>
    </location>
    <ligand>
        <name>1-deoxy-D-xylulose 5-phosphate</name>
        <dbReference type="ChEBI" id="CHEBI:57792"/>
    </ligand>
</feature>
<feature type="binding site" evidence="4">
    <location>
        <position position="11"/>
    </location>
    <ligand>
        <name>3-amino-2-oxopropyl phosphate</name>
        <dbReference type="ChEBI" id="CHEBI:57279"/>
    </ligand>
</feature>
<dbReference type="InterPro" id="IPR036130">
    <property type="entry name" value="Pyridoxine-5'_phos_synth"/>
</dbReference>
<dbReference type="eggNOG" id="COG0854">
    <property type="taxonomic scope" value="Bacteria"/>
</dbReference>
<evidence type="ECO:0000256" key="2">
    <source>
        <dbReference type="ARBA" id="ARBA00022679"/>
    </source>
</evidence>
<dbReference type="HAMAP" id="MF_00279">
    <property type="entry name" value="PdxJ"/>
    <property type="match status" value="1"/>
</dbReference>
<dbReference type="InterPro" id="IPR004569">
    <property type="entry name" value="PyrdxlP_synth_PdxJ"/>
</dbReference>
<proteinExistence type="inferred from homology"/>
<evidence type="ECO:0000256" key="5">
    <source>
        <dbReference type="NCBIfam" id="TIGR00559"/>
    </source>
</evidence>
<feature type="binding site" evidence="4">
    <location>
        <position position="54"/>
    </location>
    <ligand>
        <name>1-deoxy-D-xylulose 5-phosphate</name>
        <dbReference type="ChEBI" id="CHEBI:57792"/>
    </ligand>
</feature>
<dbReference type="Gene3D" id="3.20.20.70">
    <property type="entry name" value="Aldolase class I"/>
    <property type="match status" value="1"/>
</dbReference>
<dbReference type="KEGG" id="rmr:Rmar_0252"/>
<feature type="binding site" evidence="4">
    <location>
        <position position="197"/>
    </location>
    <ligand>
        <name>3-amino-2-oxopropyl phosphate</name>
        <dbReference type="ChEBI" id="CHEBI:57279"/>
    </ligand>
</feature>
<accession>D0MDG5</accession>
<dbReference type="GO" id="GO:0005829">
    <property type="term" value="C:cytosol"/>
    <property type="evidence" value="ECO:0007669"/>
    <property type="project" value="TreeGrafter"/>
</dbReference>
<dbReference type="OrthoDB" id="9806590at2"/>
<dbReference type="InterPro" id="IPR013785">
    <property type="entry name" value="Aldolase_TIM"/>
</dbReference>
<comment type="subunit">
    <text evidence="4">Homooctamer; tetramer of dimers.</text>
</comment>
<dbReference type="NCBIfam" id="NF003625">
    <property type="entry name" value="PRK05265.1-3"/>
    <property type="match status" value="1"/>
</dbReference>
<dbReference type="NCBIfam" id="TIGR00559">
    <property type="entry name" value="pdxJ"/>
    <property type="match status" value="1"/>
</dbReference>
<sequence>MRLAVTRLLVNIDHVATLRNARRETFPDPVQAAVLCELAGADGIVFHLREDRRHITDRDVFRLKEVVQGKLDFELSTNEEIVSICCQVRPHLATLVPERREEITTEGGLDVLANRARLQQVIPRLFDAGIEEVALFVDPDPRQIEAAREVGANAIELHTGDFANAPTEAARRAEAEKLAAAARVAHELGLQVHAGHGLDYHNYPLFRETVPHVHEVSIGFAIIARAVLVGLETAVREMRRLVKGY</sequence>
<comment type="similarity">
    <text evidence="4">Belongs to the PNP synthase family.</text>
</comment>
<evidence type="ECO:0000313" key="7">
    <source>
        <dbReference type="Proteomes" id="UP000002221"/>
    </source>
</evidence>
<evidence type="ECO:0000256" key="4">
    <source>
        <dbReference type="HAMAP-Rule" id="MF_00279"/>
    </source>
</evidence>
<evidence type="ECO:0000256" key="3">
    <source>
        <dbReference type="ARBA" id="ARBA00023096"/>
    </source>
</evidence>
<dbReference type="PANTHER" id="PTHR30456:SF0">
    <property type="entry name" value="PYRIDOXINE 5'-PHOSPHATE SYNTHASE"/>
    <property type="match status" value="1"/>
</dbReference>
<dbReference type="UniPathway" id="UPA00244">
    <property type="reaction ID" value="UER00313"/>
</dbReference>
<comment type="catalytic activity">
    <reaction evidence="4">
        <text>3-amino-2-oxopropyl phosphate + 1-deoxy-D-xylulose 5-phosphate = pyridoxine 5'-phosphate + phosphate + 2 H2O + H(+)</text>
        <dbReference type="Rhea" id="RHEA:15265"/>
        <dbReference type="ChEBI" id="CHEBI:15377"/>
        <dbReference type="ChEBI" id="CHEBI:15378"/>
        <dbReference type="ChEBI" id="CHEBI:43474"/>
        <dbReference type="ChEBI" id="CHEBI:57279"/>
        <dbReference type="ChEBI" id="CHEBI:57792"/>
        <dbReference type="ChEBI" id="CHEBI:58589"/>
        <dbReference type="EC" id="2.6.99.2"/>
    </reaction>
</comment>
<dbReference type="Pfam" id="PF03740">
    <property type="entry name" value="PdxJ"/>
    <property type="match status" value="1"/>
</dbReference>
<dbReference type="GO" id="GO:0033856">
    <property type="term" value="F:pyridoxine 5'-phosphate synthase activity"/>
    <property type="evidence" value="ECO:0007669"/>
    <property type="project" value="UniProtKB-UniRule"/>
</dbReference>
<feature type="active site" description="Proton acceptor" evidence="4">
    <location>
        <position position="74"/>
    </location>
</feature>
<keyword evidence="1 4" id="KW-0963">Cytoplasm</keyword>
<feature type="binding site" evidence="4">
    <location>
        <position position="104"/>
    </location>
    <ligand>
        <name>1-deoxy-D-xylulose 5-phosphate</name>
        <dbReference type="ChEBI" id="CHEBI:57792"/>
    </ligand>
</feature>
<feature type="binding site" evidence="4">
    <location>
        <position position="22"/>
    </location>
    <ligand>
        <name>3-amino-2-oxopropyl phosphate</name>
        <dbReference type="ChEBI" id="CHEBI:57279"/>
    </ligand>
</feature>
<keyword evidence="2 4" id="KW-0808">Transferase</keyword>
<dbReference type="Proteomes" id="UP000002221">
    <property type="component" value="Chromosome"/>
</dbReference>
<dbReference type="NCBIfam" id="NF003627">
    <property type="entry name" value="PRK05265.1-5"/>
    <property type="match status" value="1"/>
</dbReference>
<dbReference type="GO" id="GO:0008615">
    <property type="term" value="P:pyridoxine biosynthetic process"/>
    <property type="evidence" value="ECO:0007669"/>
    <property type="project" value="UniProtKB-UniRule"/>
</dbReference>
<feature type="site" description="Transition state stabilizer" evidence="4">
    <location>
        <position position="156"/>
    </location>
</feature>
<comment type="subcellular location">
    <subcellularLocation>
        <location evidence="4">Cytoplasm</location>
    </subcellularLocation>
</comment>
<dbReference type="CDD" id="cd00003">
    <property type="entry name" value="PNPsynthase"/>
    <property type="match status" value="1"/>
</dbReference>
<dbReference type="EC" id="2.6.99.2" evidence="4 5"/>
<dbReference type="HOGENOM" id="CLU_074563_0_0_10"/>
<dbReference type="SUPFAM" id="SSF63892">
    <property type="entry name" value="Pyridoxine 5'-phosphate synthase"/>
    <property type="match status" value="1"/>
</dbReference>
<name>D0MDG5_RHOM4</name>
<feature type="active site" description="Proton donor" evidence="4">
    <location>
        <position position="196"/>
    </location>
</feature>
<evidence type="ECO:0000313" key="6">
    <source>
        <dbReference type="EMBL" id="ACY47158.1"/>
    </source>
</evidence>
<organism evidence="6 7">
    <name type="scientific">Rhodothermus marinus (strain ATCC 43812 / DSM 4252 / R-10)</name>
    <name type="common">Rhodothermus obamensis</name>
    <dbReference type="NCBI Taxonomy" id="518766"/>
    <lineage>
        <taxon>Bacteria</taxon>
        <taxon>Pseudomonadati</taxon>
        <taxon>Rhodothermota</taxon>
        <taxon>Rhodothermia</taxon>
        <taxon>Rhodothermales</taxon>
        <taxon>Rhodothermaceae</taxon>
        <taxon>Rhodothermus</taxon>
    </lineage>
</organism>